<comment type="caution">
    <text evidence="2">The sequence shown here is derived from an EMBL/GenBank/DDBJ whole genome shotgun (WGS) entry which is preliminary data.</text>
</comment>
<gene>
    <name evidence="2" type="ORF">PVK06_035527</name>
</gene>
<evidence type="ECO:0000313" key="3">
    <source>
        <dbReference type="Proteomes" id="UP001358586"/>
    </source>
</evidence>
<organism evidence="2 3">
    <name type="scientific">Gossypium arboreum</name>
    <name type="common">Tree cotton</name>
    <name type="synonym">Gossypium nanking</name>
    <dbReference type="NCBI Taxonomy" id="29729"/>
    <lineage>
        <taxon>Eukaryota</taxon>
        <taxon>Viridiplantae</taxon>
        <taxon>Streptophyta</taxon>
        <taxon>Embryophyta</taxon>
        <taxon>Tracheophyta</taxon>
        <taxon>Spermatophyta</taxon>
        <taxon>Magnoliopsida</taxon>
        <taxon>eudicotyledons</taxon>
        <taxon>Gunneridae</taxon>
        <taxon>Pentapetalae</taxon>
        <taxon>rosids</taxon>
        <taxon>malvids</taxon>
        <taxon>Malvales</taxon>
        <taxon>Malvaceae</taxon>
        <taxon>Malvoideae</taxon>
        <taxon>Gossypium</taxon>
    </lineage>
</organism>
<keyword evidence="3" id="KW-1185">Reference proteome</keyword>
<evidence type="ECO:0000313" key="2">
    <source>
        <dbReference type="EMBL" id="KAK5794306.1"/>
    </source>
</evidence>
<dbReference type="Proteomes" id="UP001358586">
    <property type="component" value="Chromosome 10"/>
</dbReference>
<accession>A0ABR0NH11</accession>
<sequence>MSVFIPMMNINVSIENLPQNGFRSLERHPNLALIMSNDITKAIRGYEALHHTSYHYDANTGEWVKSGHPTTNEDDNVKGAFEDIPTSKHAPSP</sequence>
<reference evidence="2 3" key="1">
    <citation type="submission" date="2023-03" db="EMBL/GenBank/DDBJ databases">
        <title>WGS of Gossypium arboreum.</title>
        <authorList>
            <person name="Yu D."/>
        </authorList>
    </citation>
    <scope>NUCLEOTIDE SEQUENCE [LARGE SCALE GENOMIC DNA]</scope>
    <source>
        <tissue evidence="2">Leaf</tissue>
    </source>
</reference>
<dbReference type="EMBL" id="JARKNE010000010">
    <property type="protein sequence ID" value="KAK5794306.1"/>
    <property type="molecule type" value="Genomic_DNA"/>
</dbReference>
<feature type="region of interest" description="Disordered" evidence="1">
    <location>
        <begin position="61"/>
        <end position="93"/>
    </location>
</feature>
<name>A0ABR0NH11_GOSAR</name>
<proteinExistence type="predicted"/>
<evidence type="ECO:0000256" key="1">
    <source>
        <dbReference type="SAM" id="MobiDB-lite"/>
    </source>
</evidence>
<protein>
    <submittedName>
        <fullName evidence="2">Uncharacterized protein</fullName>
    </submittedName>
</protein>